<dbReference type="Proteomes" id="UP001207742">
    <property type="component" value="Unassembled WGS sequence"/>
</dbReference>
<dbReference type="InterPro" id="IPR012944">
    <property type="entry name" value="SusD_RagB_dom"/>
</dbReference>
<accession>A0ABT3IH52</accession>
<evidence type="ECO:0000256" key="2">
    <source>
        <dbReference type="ARBA" id="ARBA00006275"/>
    </source>
</evidence>
<gene>
    <name evidence="8" type="ORF">OL497_05195</name>
</gene>
<proteinExistence type="inferred from homology"/>
<dbReference type="SUPFAM" id="SSF48452">
    <property type="entry name" value="TPR-like"/>
    <property type="match status" value="1"/>
</dbReference>
<dbReference type="RefSeq" id="WP_264728449.1">
    <property type="nucleotide sequence ID" value="NZ_JAPDNR010000001.1"/>
</dbReference>
<dbReference type="InterPro" id="IPR033985">
    <property type="entry name" value="SusD-like_N"/>
</dbReference>
<dbReference type="Pfam" id="PF07980">
    <property type="entry name" value="SusD_RagB"/>
    <property type="match status" value="1"/>
</dbReference>
<evidence type="ECO:0000256" key="1">
    <source>
        <dbReference type="ARBA" id="ARBA00004442"/>
    </source>
</evidence>
<reference evidence="8 9" key="1">
    <citation type="submission" date="2022-10" db="EMBL/GenBank/DDBJ databases">
        <title>Chitinophaga nivalis PC15 sp. nov., isolated from Pyeongchang county, South Korea.</title>
        <authorList>
            <person name="Trinh H.N."/>
        </authorList>
    </citation>
    <scope>NUCLEOTIDE SEQUENCE [LARGE SCALE GENOMIC DNA]</scope>
    <source>
        <strain evidence="8 9">PC14</strain>
    </source>
</reference>
<organism evidence="8 9">
    <name type="scientific">Chitinophaga nivalis</name>
    <dbReference type="NCBI Taxonomy" id="2991709"/>
    <lineage>
        <taxon>Bacteria</taxon>
        <taxon>Pseudomonadati</taxon>
        <taxon>Bacteroidota</taxon>
        <taxon>Chitinophagia</taxon>
        <taxon>Chitinophagales</taxon>
        <taxon>Chitinophagaceae</taxon>
        <taxon>Chitinophaga</taxon>
    </lineage>
</organism>
<keyword evidence="3" id="KW-0732">Signal</keyword>
<protein>
    <submittedName>
        <fullName evidence="8">RagB/SusD family nutrient uptake outer membrane protein</fullName>
    </submittedName>
</protein>
<evidence type="ECO:0000256" key="3">
    <source>
        <dbReference type="ARBA" id="ARBA00022729"/>
    </source>
</evidence>
<keyword evidence="9" id="KW-1185">Reference proteome</keyword>
<evidence type="ECO:0000259" key="7">
    <source>
        <dbReference type="Pfam" id="PF14322"/>
    </source>
</evidence>
<evidence type="ECO:0000256" key="5">
    <source>
        <dbReference type="ARBA" id="ARBA00023237"/>
    </source>
</evidence>
<dbReference type="InterPro" id="IPR011990">
    <property type="entry name" value="TPR-like_helical_dom_sf"/>
</dbReference>
<feature type="domain" description="SusD-like N-terminal" evidence="7">
    <location>
        <begin position="86"/>
        <end position="222"/>
    </location>
</feature>
<sequence length="483" mass="55610">MMSCKKFLAEYSQTDVTPKSTGDFAEILYSDGYPDSRTLLQPWMVFLDDDAESYNGPIIDNTKFMPGGGAIFQWQPDYIVRTAAAGNTTSLNSWGTYYHLLLGTNVVLQYLDNAIGTQEEKDLYKGEAYTLRAFYHFMLVNIYAKPYNDSTTTPDKSPGVPIRVSANLSDNFLSRNTVQEVYEQITKDLDNAIALLDKQKKNREVYRISHTAAHLLASRVYLYMEKWDKAIEHADKVLLYHPQLMDLNTWGGVPNPEEKPLVGQYNLETIWCYGRPEEQSDLPYAIAYEISHDLVKTFADNDLRKQIGIYETPEFMKEFLAADFGQAKYVGENSSAKMRLPNSWRSAEAYLNRAEAYIQQYRTKGNAGAAAQALNSLNTLRASRTDRASFTPWELKPADQLLQMCRDERRRELFREEAHRWFDLRRYGMPAIRHVYRPDRNSVQIFRLPARDPQYVMPIPDEVLTRNPVLVQNPLFSGTRLPE</sequence>
<dbReference type="Pfam" id="PF14322">
    <property type="entry name" value="SusD-like_3"/>
    <property type="match status" value="1"/>
</dbReference>
<comment type="similarity">
    <text evidence="2">Belongs to the SusD family.</text>
</comment>
<evidence type="ECO:0000313" key="8">
    <source>
        <dbReference type="EMBL" id="MCW3483277.1"/>
    </source>
</evidence>
<feature type="domain" description="RagB/SusD" evidence="6">
    <location>
        <begin position="333"/>
        <end position="475"/>
    </location>
</feature>
<dbReference type="EMBL" id="JAPDNS010000001">
    <property type="protein sequence ID" value="MCW3483277.1"/>
    <property type="molecule type" value="Genomic_DNA"/>
</dbReference>
<comment type="subcellular location">
    <subcellularLocation>
        <location evidence="1">Cell outer membrane</location>
    </subcellularLocation>
</comment>
<evidence type="ECO:0000259" key="6">
    <source>
        <dbReference type="Pfam" id="PF07980"/>
    </source>
</evidence>
<comment type="caution">
    <text evidence="8">The sequence shown here is derived from an EMBL/GenBank/DDBJ whole genome shotgun (WGS) entry which is preliminary data.</text>
</comment>
<evidence type="ECO:0000256" key="4">
    <source>
        <dbReference type="ARBA" id="ARBA00023136"/>
    </source>
</evidence>
<keyword evidence="5" id="KW-0998">Cell outer membrane</keyword>
<keyword evidence="4" id="KW-0472">Membrane</keyword>
<dbReference type="Gene3D" id="1.25.40.390">
    <property type="match status" value="2"/>
</dbReference>
<evidence type="ECO:0000313" key="9">
    <source>
        <dbReference type="Proteomes" id="UP001207742"/>
    </source>
</evidence>
<name>A0ABT3IH52_9BACT</name>